<evidence type="ECO:0000259" key="1">
    <source>
        <dbReference type="PROSITE" id="PS51186"/>
    </source>
</evidence>
<keyword evidence="3" id="KW-1185">Reference proteome</keyword>
<name>A0ABS1EKS1_9CLOT</name>
<dbReference type="InterPro" id="IPR000182">
    <property type="entry name" value="GNAT_dom"/>
</dbReference>
<evidence type="ECO:0000313" key="3">
    <source>
        <dbReference type="Proteomes" id="UP000596739"/>
    </source>
</evidence>
<feature type="domain" description="N-acetyltransferase" evidence="1">
    <location>
        <begin position="8"/>
        <end position="167"/>
    </location>
</feature>
<comment type="caution">
    <text evidence="2">The sequence shown here is derived from an EMBL/GenBank/DDBJ whole genome shotgun (WGS) entry which is preliminary data.</text>
</comment>
<dbReference type="EMBL" id="JAENHN010000010">
    <property type="protein sequence ID" value="MBK1809960.1"/>
    <property type="molecule type" value="Genomic_DNA"/>
</dbReference>
<dbReference type="SUPFAM" id="SSF55729">
    <property type="entry name" value="Acyl-CoA N-acyltransferases (Nat)"/>
    <property type="match status" value="1"/>
</dbReference>
<proteinExistence type="predicted"/>
<reference evidence="3" key="1">
    <citation type="submission" date="2021-01" db="EMBL/GenBank/DDBJ databases">
        <title>Genome public.</title>
        <authorList>
            <person name="Liu C."/>
            <person name="Sun Q."/>
        </authorList>
    </citation>
    <scope>NUCLEOTIDE SEQUENCE [LARGE SCALE GENOMIC DNA]</scope>
    <source>
        <strain evidence="3">YIM B02505</strain>
    </source>
</reference>
<accession>A0ABS1EKS1</accession>
<dbReference type="PANTHER" id="PTHR43415:SF3">
    <property type="entry name" value="GNAT-FAMILY ACETYLTRANSFERASE"/>
    <property type="match status" value="1"/>
</dbReference>
<organism evidence="2 3">
    <name type="scientific">Clostridium yunnanense</name>
    <dbReference type="NCBI Taxonomy" id="2800325"/>
    <lineage>
        <taxon>Bacteria</taxon>
        <taxon>Bacillati</taxon>
        <taxon>Bacillota</taxon>
        <taxon>Clostridia</taxon>
        <taxon>Eubacteriales</taxon>
        <taxon>Clostridiaceae</taxon>
        <taxon>Clostridium</taxon>
    </lineage>
</organism>
<evidence type="ECO:0000313" key="2">
    <source>
        <dbReference type="EMBL" id="MBK1809960.1"/>
    </source>
</evidence>
<dbReference type="Pfam" id="PF13302">
    <property type="entry name" value="Acetyltransf_3"/>
    <property type="match status" value="1"/>
</dbReference>
<dbReference type="Proteomes" id="UP000596739">
    <property type="component" value="Unassembled WGS sequence"/>
</dbReference>
<dbReference type="PROSITE" id="PS51186">
    <property type="entry name" value="GNAT"/>
    <property type="match status" value="1"/>
</dbReference>
<gene>
    <name evidence="2" type="ORF">JHL18_04800</name>
</gene>
<dbReference type="PANTHER" id="PTHR43415">
    <property type="entry name" value="SPERMIDINE N(1)-ACETYLTRANSFERASE"/>
    <property type="match status" value="1"/>
</dbReference>
<dbReference type="RefSeq" id="WP_200266660.1">
    <property type="nucleotide sequence ID" value="NZ_JAENHN010000010.1"/>
</dbReference>
<sequence length="171" mass="19708">MHLKNDNLVLRYATVDDVKVLCDWWSDGKVMAHAGFPNGIYTDADKLAERIKDENSSSRILIIEIDCNKVGEMNYEVQNNIATIGIKICDFAYQGKGYGTKALSMLIEFLFKDMKAEKVVLDTNLNNKRAQHVYEKIGFRKIAIRNNCWRDELGILQSAVDYELEKEEFFK</sequence>
<dbReference type="InterPro" id="IPR016181">
    <property type="entry name" value="Acyl_CoA_acyltransferase"/>
</dbReference>
<dbReference type="Gene3D" id="3.40.630.30">
    <property type="match status" value="1"/>
</dbReference>
<protein>
    <submittedName>
        <fullName evidence="2">GNAT family N-acetyltransferase</fullName>
    </submittedName>
</protein>